<name>A0A9W6DV21_9EURO</name>
<protein>
    <submittedName>
        <fullName evidence="2">Nonribosomal peptide synthetase 1</fullName>
    </submittedName>
</protein>
<proteinExistence type="inferred from homology"/>
<sequence>MVSWRIILQDIQDFLEAGTLSTEKPLSFQAWCNLQLEESKKQTGRFQLPFSIQPPDLSYWGMEQSQNLYGDVKMEGFTLDAAATTQILAACNKVLRTEAIEVILSAVIHSFRRTFTDREMPTIYNEGHG</sequence>
<gene>
    <name evidence="2" type="ORF">AbraCBS73388_000470</name>
</gene>
<evidence type="ECO:0000256" key="1">
    <source>
        <dbReference type="ARBA" id="ARBA00029454"/>
    </source>
</evidence>
<evidence type="ECO:0000313" key="3">
    <source>
        <dbReference type="Proteomes" id="UP001143548"/>
    </source>
</evidence>
<comment type="caution">
    <text evidence="2">The sequence shown here is derived from an EMBL/GenBank/DDBJ whole genome shotgun (WGS) entry which is preliminary data.</text>
</comment>
<feature type="non-terminal residue" evidence="2">
    <location>
        <position position="129"/>
    </location>
</feature>
<evidence type="ECO:0000313" key="2">
    <source>
        <dbReference type="EMBL" id="GKZ28162.1"/>
    </source>
</evidence>
<organism evidence="2 3">
    <name type="scientific">Aspergillus brasiliensis</name>
    <dbReference type="NCBI Taxonomy" id="319629"/>
    <lineage>
        <taxon>Eukaryota</taxon>
        <taxon>Fungi</taxon>
        <taxon>Dikarya</taxon>
        <taxon>Ascomycota</taxon>
        <taxon>Pezizomycotina</taxon>
        <taxon>Eurotiomycetes</taxon>
        <taxon>Eurotiomycetidae</taxon>
        <taxon>Eurotiales</taxon>
        <taxon>Aspergillaceae</taxon>
        <taxon>Aspergillus</taxon>
        <taxon>Aspergillus subgen. Circumdati</taxon>
    </lineage>
</organism>
<dbReference type="PANTHER" id="PTHR45398">
    <property type="match status" value="1"/>
</dbReference>
<comment type="similarity">
    <text evidence="1">Belongs to the NRP synthetase family.</text>
</comment>
<dbReference type="AlphaFoldDB" id="A0A9W6DV21"/>
<dbReference type="EMBL" id="BROQ01001000">
    <property type="protein sequence ID" value="GKZ28162.1"/>
    <property type="molecule type" value="Genomic_DNA"/>
</dbReference>
<accession>A0A9W6DV21</accession>
<dbReference type="Proteomes" id="UP001143548">
    <property type="component" value="Unassembled WGS sequence"/>
</dbReference>
<dbReference type="PANTHER" id="PTHR45398:SF1">
    <property type="entry name" value="ENZYME, PUTATIVE (JCVI)-RELATED"/>
    <property type="match status" value="1"/>
</dbReference>
<reference evidence="2" key="1">
    <citation type="submission" date="2022-07" db="EMBL/GenBank/DDBJ databases">
        <title>Taxonomy of Aspergillus series Nigri: significant species reduction supported by multi-species coalescent approaches.</title>
        <authorList>
            <person name="Bian C."/>
            <person name="Kusuya Y."/>
            <person name="Sklenar F."/>
            <person name="D'hooge E."/>
            <person name="Yaguchi T."/>
            <person name="Takahashi H."/>
            <person name="Hubka V."/>
        </authorList>
    </citation>
    <scope>NUCLEOTIDE SEQUENCE</scope>
    <source>
        <strain evidence="2">CBS 733.88</strain>
    </source>
</reference>